<dbReference type="PANTHER" id="PTHR33744:SF1">
    <property type="entry name" value="DNA-BINDING TRANSCRIPTIONAL ACTIVATOR ADER"/>
    <property type="match status" value="1"/>
</dbReference>
<accession>A0A076EPS7</accession>
<comment type="similarity">
    <text evidence="1">Belongs to the CdaR family.</text>
</comment>
<gene>
    <name evidence="5" type="ORF">EP51_26090</name>
</gene>
<reference evidence="5 6" key="1">
    <citation type="submission" date="2014-07" db="EMBL/GenBank/DDBJ databases">
        <title>Genome Sequence of Rhodococcus opacus Strain R7, a Biodegrader of Mono- and Polycyclic Aromatic Hydrocarbons.</title>
        <authorList>
            <person name="Di Gennaro P."/>
            <person name="Zampolli J."/>
            <person name="Presti I."/>
            <person name="Cappelletti M."/>
            <person name="D'Ursi P."/>
            <person name="Orro A."/>
            <person name="Mezzelani A."/>
            <person name="Milanesi L."/>
        </authorList>
    </citation>
    <scope>NUCLEOTIDE SEQUENCE [LARGE SCALE GENOMIC DNA]</scope>
    <source>
        <strain evidence="5 6">R7</strain>
    </source>
</reference>
<dbReference type="InterPro" id="IPR041522">
    <property type="entry name" value="CdaR_GGDEF"/>
</dbReference>
<evidence type="ECO:0000259" key="4">
    <source>
        <dbReference type="Pfam" id="PF17853"/>
    </source>
</evidence>
<evidence type="ECO:0000313" key="5">
    <source>
        <dbReference type="EMBL" id="AII07921.1"/>
    </source>
</evidence>
<evidence type="ECO:0000256" key="1">
    <source>
        <dbReference type="ARBA" id="ARBA00006754"/>
    </source>
</evidence>
<feature type="domain" description="PucR C-terminal helix-turn-helix" evidence="3">
    <location>
        <begin position="509"/>
        <end position="567"/>
    </location>
</feature>
<dbReference type="PANTHER" id="PTHR33744">
    <property type="entry name" value="CARBOHYDRATE DIACID REGULATOR"/>
    <property type="match status" value="1"/>
</dbReference>
<dbReference type="InterPro" id="IPR051448">
    <property type="entry name" value="CdaR-like_regulators"/>
</dbReference>
<name>A0A076EPS7_RHOOP</name>
<sequence>MEDVANGERPQAHDLPTPVGYELTVRELLTLPSLTGSKLIAGAGGLEQIVLRVNVIEVPDILPWVKPNELLITTGFPLRHADSGQPFDPAALVELIEGLARRGAAALGVKEGRYLDELPAAMLEASDRLGFPLFLIPREIGFDEVMSEVFTHLVDRQAWALDVADRMHRALTKIVLEGGDLPQIADEVAALFDAAVLICTPDGRVQATAGATPNLQALHGLPLFDPSGRLRTERLHHGLQPAPDTEAGQIAVAPVVAGGIDHGLIVAFVADGGLGPVTVQALERAATVVALAVTKQLAVSAVESKFRGDFLRDVLNGTAGTTAQITEHCAQLEWDVNRRMVVVVAELDSDADPATAGRPTPRPVAGRMPQQRFTAAWQQVVRRRDRFAPVVGFSHEVVALMPVGGSDAKTVIEELIAAVTGDRGGGRHSFCTGVSRVIDSVAGIPQAYDQARKAVTVGRRMHGNGAVAHFDGLGVHRLLSLVDDSAELQAFATEVLGSLAGDADEAIDLRQTLQALLDTNCNVAETARVLHFHYNTLRYRIGKLESIVGPFTTDPILRLDVALALRVVEMEGL</sequence>
<evidence type="ECO:0000259" key="2">
    <source>
        <dbReference type="Pfam" id="PF07905"/>
    </source>
</evidence>
<dbReference type="AlphaFoldDB" id="A0A076EPS7"/>
<feature type="domain" description="CdaR GGDEF-like" evidence="4">
    <location>
        <begin position="322"/>
        <end position="456"/>
    </location>
</feature>
<dbReference type="eggNOG" id="COG2508">
    <property type="taxonomic scope" value="Bacteria"/>
</dbReference>
<feature type="domain" description="Purine catabolism PurC-like" evidence="2">
    <location>
        <begin position="27"/>
        <end position="153"/>
    </location>
</feature>
<dbReference type="Pfam" id="PF17853">
    <property type="entry name" value="GGDEF_2"/>
    <property type="match status" value="1"/>
</dbReference>
<dbReference type="Gene3D" id="1.10.10.2840">
    <property type="entry name" value="PucR C-terminal helix-turn-helix domain"/>
    <property type="match status" value="1"/>
</dbReference>
<dbReference type="EMBL" id="CP008947">
    <property type="protein sequence ID" value="AII07921.1"/>
    <property type="molecule type" value="Genomic_DNA"/>
</dbReference>
<protein>
    <submittedName>
        <fullName evidence="5">CdaR family transcriptional regulator</fullName>
    </submittedName>
</protein>
<organism evidence="5 6">
    <name type="scientific">Rhodococcus opacus</name>
    <name type="common">Nocardia opaca</name>
    <dbReference type="NCBI Taxonomy" id="37919"/>
    <lineage>
        <taxon>Bacteria</taxon>
        <taxon>Bacillati</taxon>
        <taxon>Actinomycetota</taxon>
        <taxon>Actinomycetes</taxon>
        <taxon>Mycobacteriales</taxon>
        <taxon>Nocardiaceae</taxon>
        <taxon>Rhodococcus</taxon>
    </lineage>
</organism>
<dbReference type="Pfam" id="PF07905">
    <property type="entry name" value="PucR"/>
    <property type="match status" value="1"/>
</dbReference>
<evidence type="ECO:0000259" key="3">
    <source>
        <dbReference type="Pfam" id="PF13556"/>
    </source>
</evidence>
<dbReference type="InterPro" id="IPR025736">
    <property type="entry name" value="PucR_C-HTH_dom"/>
</dbReference>
<evidence type="ECO:0000313" key="6">
    <source>
        <dbReference type="Proteomes" id="UP000028488"/>
    </source>
</evidence>
<dbReference type="InterPro" id="IPR012914">
    <property type="entry name" value="PucR_dom"/>
</dbReference>
<dbReference type="Pfam" id="PF13556">
    <property type="entry name" value="HTH_30"/>
    <property type="match status" value="1"/>
</dbReference>
<dbReference type="InterPro" id="IPR042070">
    <property type="entry name" value="PucR_C-HTH_sf"/>
</dbReference>
<dbReference type="Proteomes" id="UP000028488">
    <property type="component" value="Chromosome"/>
</dbReference>
<proteinExistence type="inferred from homology"/>